<dbReference type="Proteomes" id="UP000307749">
    <property type="component" value="Unassembled WGS sequence"/>
</dbReference>
<dbReference type="EMBL" id="MWQO01000022">
    <property type="protein sequence ID" value="THD10768.1"/>
    <property type="molecule type" value="Genomic_DNA"/>
</dbReference>
<evidence type="ECO:0000313" key="2">
    <source>
        <dbReference type="Proteomes" id="UP000307749"/>
    </source>
</evidence>
<keyword evidence="2" id="KW-1185">Reference proteome</keyword>
<dbReference type="OrthoDB" id="5297623at2"/>
<dbReference type="AlphaFoldDB" id="A0A4S3KQN0"/>
<sequence length="155" mass="17023">MSASEPLRLQISQVGDYAFRIEFDGTQLEALLTDEPAPLGHDSGPNPSRVLLAAIGNCMAASLVFALRKFKNQPGPITAGIRATPERNAEGRWRIPRADIELRLAEPGESHVQLERIMAQFENFCVVTQSVREGIDVQARVLDSNGKQLHPPPQT</sequence>
<proteinExistence type="predicted"/>
<dbReference type="RefSeq" id="WP_081126968.1">
    <property type="nucleotide sequence ID" value="NZ_LDOS01000002.1"/>
</dbReference>
<dbReference type="STRING" id="993689.GCA_002077135_01588"/>
<dbReference type="InterPro" id="IPR015946">
    <property type="entry name" value="KH_dom-like_a/b"/>
</dbReference>
<comment type="caution">
    <text evidence="1">The sequence shown here is derived from an EMBL/GenBank/DDBJ whole genome shotgun (WGS) entry which is preliminary data.</text>
</comment>
<gene>
    <name evidence="1" type="ORF">B1806_07050</name>
</gene>
<dbReference type="InterPro" id="IPR036102">
    <property type="entry name" value="OsmC/Ohrsf"/>
</dbReference>
<reference evidence="1 2" key="1">
    <citation type="submission" date="2017-02" db="EMBL/GenBank/DDBJ databases">
        <title>Whole genome sequencing of Metallibacterium scheffleri DSM 24874 (T).</title>
        <authorList>
            <person name="Kumar S."/>
            <person name="Patil P."/>
            <person name="Patil P.B."/>
        </authorList>
    </citation>
    <scope>NUCLEOTIDE SEQUENCE [LARGE SCALE GENOMIC DNA]</scope>
    <source>
        <strain evidence="1 2">DSM 24874</strain>
    </source>
</reference>
<accession>A0A4S3KQN0</accession>
<protein>
    <submittedName>
        <fullName evidence="1">Peroxiredoxin</fullName>
    </submittedName>
</protein>
<name>A0A4S3KQN0_9GAMM</name>
<organism evidence="1 2">
    <name type="scientific">Metallibacterium scheffleri</name>
    <dbReference type="NCBI Taxonomy" id="993689"/>
    <lineage>
        <taxon>Bacteria</taxon>
        <taxon>Pseudomonadati</taxon>
        <taxon>Pseudomonadota</taxon>
        <taxon>Gammaproteobacteria</taxon>
        <taxon>Lysobacterales</taxon>
        <taxon>Rhodanobacteraceae</taxon>
        <taxon>Metallibacterium</taxon>
    </lineage>
</organism>
<dbReference type="Pfam" id="PF02566">
    <property type="entry name" value="OsmC"/>
    <property type="match status" value="1"/>
</dbReference>
<dbReference type="SUPFAM" id="SSF82784">
    <property type="entry name" value="OsmC-like"/>
    <property type="match status" value="1"/>
</dbReference>
<evidence type="ECO:0000313" key="1">
    <source>
        <dbReference type="EMBL" id="THD10768.1"/>
    </source>
</evidence>
<dbReference type="InterPro" id="IPR003718">
    <property type="entry name" value="OsmC/Ohr_fam"/>
</dbReference>
<dbReference type="Gene3D" id="3.30.300.20">
    <property type="match status" value="1"/>
</dbReference>